<dbReference type="HAMAP" id="MF_01987">
    <property type="entry name" value="Ribokinase"/>
    <property type="match status" value="1"/>
</dbReference>
<evidence type="ECO:0000256" key="12">
    <source>
        <dbReference type="HAMAP-Rule" id="MF_03215"/>
    </source>
</evidence>
<name>A0A2B4SD28_STYPI</name>
<dbReference type="PANTHER" id="PTHR10584:SF166">
    <property type="entry name" value="RIBOKINASE"/>
    <property type="match status" value="1"/>
</dbReference>
<feature type="binding site" evidence="12">
    <location>
        <position position="295"/>
    </location>
    <ligand>
        <name>K(+)</name>
        <dbReference type="ChEBI" id="CHEBI:29103"/>
    </ligand>
</feature>
<dbReference type="InterPro" id="IPR029056">
    <property type="entry name" value="Ribokinase-like"/>
</dbReference>
<dbReference type="GO" id="GO:0019303">
    <property type="term" value="P:D-ribose catabolic process"/>
    <property type="evidence" value="ECO:0007669"/>
    <property type="project" value="UniProtKB-UniRule"/>
</dbReference>
<feature type="binding site" evidence="12">
    <location>
        <position position="257"/>
    </location>
    <ligand>
        <name>K(+)</name>
        <dbReference type="ChEBI" id="CHEBI:29103"/>
    </ligand>
</feature>
<dbReference type="GO" id="GO:0004747">
    <property type="term" value="F:ribokinase activity"/>
    <property type="evidence" value="ECO:0007669"/>
    <property type="project" value="UniProtKB-UniRule"/>
</dbReference>
<dbReference type="GO" id="GO:0046872">
    <property type="term" value="F:metal ion binding"/>
    <property type="evidence" value="ECO:0007669"/>
    <property type="project" value="UniProtKB-KW"/>
</dbReference>
<comment type="caution">
    <text evidence="14">The sequence shown here is derived from an EMBL/GenBank/DDBJ whole genome shotgun (WGS) entry which is preliminary data.</text>
</comment>
<dbReference type="PANTHER" id="PTHR10584">
    <property type="entry name" value="SUGAR KINASE"/>
    <property type="match status" value="1"/>
</dbReference>
<dbReference type="GO" id="GO:0005829">
    <property type="term" value="C:cytosol"/>
    <property type="evidence" value="ECO:0007669"/>
    <property type="project" value="TreeGrafter"/>
</dbReference>
<evidence type="ECO:0000256" key="11">
    <source>
        <dbReference type="ARBA" id="ARBA00023277"/>
    </source>
</evidence>
<feature type="binding site" evidence="12">
    <location>
        <begin position="225"/>
        <end position="230"/>
    </location>
    <ligand>
        <name>ATP</name>
        <dbReference type="ChEBI" id="CHEBI:30616"/>
    </ligand>
</feature>
<dbReference type="GO" id="GO:0005524">
    <property type="term" value="F:ATP binding"/>
    <property type="evidence" value="ECO:0007669"/>
    <property type="project" value="UniProtKB-UniRule"/>
</dbReference>
<dbReference type="PROSITE" id="PS00584">
    <property type="entry name" value="PFKB_KINASES_2"/>
    <property type="match status" value="1"/>
</dbReference>
<keyword evidence="10 12" id="KW-0630">Potassium</keyword>
<dbReference type="InterPro" id="IPR002139">
    <property type="entry name" value="Ribo/fructo_kinase"/>
</dbReference>
<evidence type="ECO:0000256" key="8">
    <source>
        <dbReference type="ARBA" id="ARBA00022840"/>
    </source>
</evidence>
<comment type="caution">
    <text evidence="12">Lacks conserved residue(s) required for the propagation of feature annotation.</text>
</comment>
<sequence>MADEAFDVVVVGSCFVDLICYVPHFPKFKETVKGTKFQLDFGGKAANQCVMAQKLGAKTTMIAKIGNDQFGKDTIQNFTKFGVNTDFISATNKAETGLTSIAVNNAGEPAFISMAGANRHLTVEDIMAAETVIRSCPVMVCDKGIPLKIAAAALEYGKRLGSVTLFNPSPKLESVPNDVYVNTDVLVLNKEEGESLTSISASDSEGVKKIIFELHKRGTSHIVLTLGSKGAISSVVTLDHKIPLMTHTRTSKVEAVDTTGAGDALTGALAFYLSRFPQLSFSEIVSRAVHIATITVSVHGVQSSYPIRDQIDDWLFDTSSRTFEELGLKLLSNEVMEDKVGDNYEQSPVF</sequence>
<feature type="binding site" evidence="12">
    <location>
        <position position="250"/>
    </location>
    <ligand>
        <name>ATP</name>
        <dbReference type="ChEBI" id="CHEBI:30616"/>
    </ligand>
</feature>
<dbReference type="Proteomes" id="UP000225706">
    <property type="component" value="Unassembled WGS sequence"/>
</dbReference>
<keyword evidence="7 12" id="KW-0418">Kinase</keyword>
<feature type="binding site" evidence="12">
    <location>
        <begin position="262"/>
        <end position="263"/>
    </location>
    <ligand>
        <name>ATP</name>
        <dbReference type="ChEBI" id="CHEBI:30616"/>
    </ligand>
</feature>
<dbReference type="InterPro" id="IPR002173">
    <property type="entry name" value="Carboh/pur_kinase_PfkB_CS"/>
</dbReference>
<comment type="catalytic activity">
    <reaction evidence="12">
        <text>D-ribose + ATP = D-ribose 5-phosphate + ADP + H(+)</text>
        <dbReference type="Rhea" id="RHEA:13697"/>
        <dbReference type="ChEBI" id="CHEBI:15378"/>
        <dbReference type="ChEBI" id="CHEBI:30616"/>
        <dbReference type="ChEBI" id="CHEBI:47013"/>
        <dbReference type="ChEBI" id="CHEBI:78346"/>
        <dbReference type="ChEBI" id="CHEBI:456216"/>
        <dbReference type="EC" id="2.7.1.15"/>
    </reaction>
</comment>
<evidence type="ECO:0000256" key="3">
    <source>
        <dbReference type="ARBA" id="ARBA00016943"/>
    </source>
</evidence>
<keyword evidence="11 12" id="KW-0119">Carbohydrate metabolism</keyword>
<feature type="binding site" evidence="12">
    <location>
        <begin position="15"/>
        <end position="17"/>
    </location>
    <ligand>
        <name>substrate</name>
    </ligand>
</feature>
<dbReference type="InterPro" id="IPR011877">
    <property type="entry name" value="Ribokinase"/>
</dbReference>
<comment type="similarity">
    <text evidence="1">Belongs to the carbohydrate kinase pfkB family.</text>
</comment>
<comment type="activity regulation">
    <text evidence="12">Activated by a monovalent cation that binds near, but not in, the active site. The most likely occupant of the site in vivo is potassium. Ion binding induces a conformational change that may alter substrate affinity.</text>
</comment>
<evidence type="ECO:0000313" key="14">
    <source>
        <dbReference type="EMBL" id="PFX26953.1"/>
    </source>
</evidence>
<evidence type="ECO:0000259" key="13">
    <source>
        <dbReference type="Pfam" id="PF00294"/>
    </source>
</evidence>
<dbReference type="InterPro" id="IPR011611">
    <property type="entry name" value="PfkB_dom"/>
</dbReference>
<evidence type="ECO:0000256" key="6">
    <source>
        <dbReference type="ARBA" id="ARBA00022741"/>
    </source>
</evidence>
<feature type="binding site" evidence="12">
    <location>
        <begin position="43"/>
        <end position="47"/>
    </location>
    <ligand>
        <name>substrate</name>
    </ligand>
</feature>
<keyword evidence="5 12" id="KW-0479">Metal-binding</keyword>
<feature type="binding site" evidence="12">
    <location>
        <position position="189"/>
    </location>
    <ligand>
        <name>ATP</name>
        <dbReference type="ChEBI" id="CHEBI:30616"/>
    </ligand>
</feature>
<dbReference type="EC" id="2.7.1.15" evidence="2 12"/>
<evidence type="ECO:0000256" key="10">
    <source>
        <dbReference type="ARBA" id="ARBA00022958"/>
    </source>
</evidence>
<dbReference type="OrthoDB" id="415590at2759"/>
<dbReference type="CDD" id="cd01174">
    <property type="entry name" value="ribokinase"/>
    <property type="match status" value="1"/>
</dbReference>
<dbReference type="GO" id="GO:0005634">
    <property type="term" value="C:nucleus"/>
    <property type="evidence" value="ECO:0007669"/>
    <property type="project" value="UniProtKB-SubCell"/>
</dbReference>
<keyword evidence="12" id="KW-0539">Nucleus</keyword>
<feature type="binding site" evidence="12">
    <location>
        <position position="259"/>
    </location>
    <ligand>
        <name>K(+)</name>
        <dbReference type="ChEBI" id="CHEBI:29103"/>
    </ligand>
</feature>
<dbReference type="EMBL" id="LSMT01000114">
    <property type="protein sequence ID" value="PFX26953.1"/>
    <property type="molecule type" value="Genomic_DNA"/>
</dbReference>
<keyword evidence="9 12" id="KW-0460">Magnesium</keyword>
<comment type="function">
    <text evidence="12">Catalyzes the phosphorylation of ribose at O-5 in a reaction requiring ATP and magnesium. The resulting D-ribose-5-phosphate can then be used either for sythesis of nucleotides, histidine, and tryptophan, or as a component of the pentose phosphate pathway.</text>
</comment>
<feature type="active site" description="Proton acceptor" evidence="12">
    <location>
        <position position="263"/>
    </location>
</feature>
<comment type="cofactor">
    <cofactor evidence="12">
        <name>Mg(2+)</name>
        <dbReference type="ChEBI" id="CHEBI:18420"/>
    </cofactor>
    <text evidence="12">Requires a divalent cation, most likely magnesium in vivo, as an electrophilic catalyst to aid phosphoryl group transfer. It is the chelate of the metal and the nucleotide that is the actual substrate.</text>
</comment>
<proteinExistence type="inferred from homology"/>
<evidence type="ECO:0000256" key="2">
    <source>
        <dbReference type="ARBA" id="ARBA00012035"/>
    </source>
</evidence>
<gene>
    <name evidence="14" type="primary">RBKS</name>
    <name evidence="14" type="ORF">AWC38_SpisGene8359</name>
</gene>
<evidence type="ECO:0000256" key="5">
    <source>
        <dbReference type="ARBA" id="ARBA00022723"/>
    </source>
</evidence>
<evidence type="ECO:0000256" key="9">
    <source>
        <dbReference type="ARBA" id="ARBA00022842"/>
    </source>
</evidence>
<dbReference type="UniPathway" id="UPA00916">
    <property type="reaction ID" value="UER00889"/>
</dbReference>
<comment type="subunit">
    <text evidence="12">Homodimer.</text>
</comment>
<reference evidence="15" key="1">
    <citation type="journal article" date="2017" name="bioRxiv">
        <title>Comparative analysis of the genomes of Stylophora pistillata and Acropora digitifera provides evidence for extensive differences between species of corals.</title>
        <authorList>
            <person name="Voolstra C.R."/>
            <person name="Li Y."/>
            <person name="Liew Y.J."/>
            <person name="Baumgarten S."/>
            <person name="Zoccola D."/>
            <person name="Flot J.-F."/>
            <person name="Tambutte S."/>
            <person name="Allemand D."/>
            <person name="Aranda M."/>
        </authorList>
    </citation>
    <scope>NUCLEOTIDE SEQUENCE [LARGE SCALE GENOMIC DNA]</scope>
</reference>
<feature type="binding site" evidence="12">
    <location>
        <position position="263"/>
    </location>
    <ligand>
        <name>substrate</name>
    </ligand>
</feature>
<protein>
    <recommendedName>
        <fullName evidence="3 12">Ribokinase</fullName>
        <shortName evidence="12">RK</shortName>
        <ecNumber evidence="2 12">2.7.1.15</ecNumber>
    </recommendedName>
</protein>
<feature type="domain" description="Carbohydrate kinase PfkB" evidence="13">
    <location>
        <begin position="7"/>
        <end position="307"/>
    </location>
</feature>
<comment type="subcellular location">
    <subcellularLocation>
        <location evidence="12">Cytoplasm</location>
    </subcellularLocation>
    <subcellularLocation>
        <location evidence="12">Nucleus</location>
    </subcellularLocation>
</comment>
<dbReference type="STRING" id="50429.A0A2B4SD28"/>
<keyword evidence="12" id="KW-0963">Cytoplasm</keyword>
<evidence type="ECO:0000256" key="4">
    <source>
        <dbReference type="ARBA" id="ARBA00022679"/>
    </source>
</evidence>
<comment type="pathway">
    <text evidence="12">Carbohydrate metabolism; D-ribose degradation; D-ribose 5-phosphate from beta-D-ribopyranose: step 2/2.</text>
</comment>
<keyword evidence="8 12" id="KW-0067">ATP-binding</keyword>
<dbReference type="Gene3D" id="3.40.1190.20">
    <property type="match status" value="1"/>
</dbReference>
<dbReference type="SUPFAM" id="SSF53613">
    <property type="entry name" value="Ribokinase-like"/>
    <property type="match status" value="1"/>
</dbReference>
<dbReference type="Pfam" id="PF00294">
    <property type="entry name" value="PfkB"/>
    <property type="match status" value="1"/>
</dbReference>
<keyword evidence="15" id="KW-1185">Reference proteome</keyword>
<comment type="similarity">
    <text evidence="12">Belongs to the carbohydrate kinase PfkB family. Ribokinase subfamily.</text>
</comment>
<feature type="binding site" evidence="12">
    <location>
        <position position="300"/>
    </location>
    <ligand>
        <name>K(+)</name>
        <dbReference type="ChEBI" id="CHEBI:29103"/>
    </ligand>
</feature>
<accession>A0A2B4SD28</accession>
<evidence type="ECO:0000256" key="1">
    <source>
        <dbReference type="ARBA" id="ARBA00005380"/>
    </source>
</evidence>
<keyword evidence="6 12" id="KW-0547">Nucleotide-binding</keyword>
<evidence type="ECO:0000256" key="7">
    <source>
        <dbReference type="ARBA" id="ARBA00022777"/>
    </source>
</evidence>
<evidence type="ECO:0000313" key="15">
    <source>
        <dbReference type="Proteomes" id="UP000225706"/>
    </source>
</evidence>
<dbReference type="PRINTS" id="PR00990">
    <property type="entry name" value="RIBOKINASE"/>
</dbReference>
<keyword evidence="4 12" id="KW-0808">Transferase</keyword>
<dbReference type="AlphaFoldDB" id="A0A2B4SD28"/>
<organism evidence="14 15">
    <name type="scientific">Stylophora pistillata</name>
    <name type="common">Smooth cauliflower coral</name>
    <dbReference type="NCBI Taxonomy" id="50429"/>
    <lineage>
        <taxon>Eukaryota</taxon>
        <taxon>Metazoa</taxon>
        <taxon>Cnidaria</taxon>
        <taxon>Anthozoa</taxon>
        <taxon>Hexacorallia</taxon>
        <taxon>Scleractinia</taxon>
        <taxon>Astrocoeniina</taxon>
        <taxon>Pocilloporidae</taxon>
        <taxon>Stylophora</taxon>
    </lineage>
</organism>
<feature type="binding site" evidence="12">
    <location>
        <position position="304"/>
    </location>
    <ligand>
        <name>K(+)</name>
        <dbReference type="ChEBI" id="CHEBI:29103"/>
    </ligand>
</feature>
<feature type="binding site" evidence="12">
    <location>
        <position position="298"/>
    </location>
    <ligand>
        <name>K(+)</name>
        <dbReference type="ChEBI" id="CHEBI:29103"/>
    </ligand>
</feature>